<evidence type="ECO:0000259" key="9">
    <source>
        <dbReference type="PROSITE" id="PS50262"/>
    </source>
</evidence>
<feature type="domain" description="G-protein coupled receptors family 1 profile" evidence="9">
    <location>
        <begin position="1"/>
        <end position="115"/>
    </location>
</feature>
<evidence type="ECO:0000313" key="10">
    <source>
        <dbReference type="EMBL" id="KAH3781448.1"/>
    </source>
</evidence>
<evidence type="ECO:0000256" key="6">
    <source>
        <dbReference type="ARBA" id="ARBA00023170"/>
    </source>
</evidence>
<dbReference type="CDD" id="cd00637">
    <property type="entry name" value="7tm_classA_rhodopsin-like"/>
    <property type="match status" value="1"/>
</dbReference>
<dbReference type="Proteomes" id="UP000828390">
    <property type="component" value="Unassembled WGS sequence"/>
</dbReference>
<dbReference type="InterPro" id="IPR000276">
    <property type="entry name" value="GPCR_Rhodpsn"/>
</dbReference>
<accession>A0A9D4EKR6</accession>
<keyword evidence="4" id="KW-0297">G-protein coupled receptor</keyword>
<dbReference type="PANTHER" id="PTHR24243:SF233">
    <property type="entry name" value="THYROTROPIN-RELEASING HORMONE RECEPTOR"/>
    <property type="match status" value="1"/>
</dbReference>
<comment type="subcellular location">
    <subcellularLocation>
        <location evidence="1">Membrane</location>
        <topology evidence="1">Multi-pass membrane protein</topology>
    </subcellularLocation>
</comment>
<keyword evidence="2 8" id="KW-0812">Transmembrane</keyword>
<protein>
    <recommendedName>
        <fullName evidence="9">G-protein coupled receptors family 1 profile domain-containing protein</fullName>
    </recommendedName>
</protein>
<dbReference type="Pfam" id="PF00001">
    <property type="entry name" value="7tm_1"/>
    <property type="match status" value="1"/>
</dbReference>
<comment type="caution">
    <text evidence="10">The sequence shown here is derived from an EMBL/GenBank/DDBJ whole genome shotgun (WGS) entry which is preliminary data.</text>
</comment>
<name>A0A9D4EKR6_DREPO</name>
<keyword evidence="3 8" id="KW-1133">Transmembrane helix</keyword>
<keyword evidence="5 8" id="KW-0472">Membrane</keyword>
<evidence type="ECO:0000256" key="8">
    <source>
        <dbReference type="SAM" id="Phobius"/>
    </source>
</evidence>
<dbReference type="PANTHER" id="PTHR24243">
    <property type="entry name" value="G-PROTEIN COUPLED RECEPTOR"/>
    <property type="match status" value="1"/>
</dbReference>
<dbReference type="GO" id="GO:0005886">
    <property type="term" value="C:plasma membrane"/>
    <property type="evidence" value="ECO:0007669"/>
    <property type="project" value="TreeGrafter"/>
</dbReference>
<evidence type="ECO:0000256" key="4">
    <source>
        <dbReference type="ARBA" id="ARBA00023040"/>
    </source>
</evidence>
<dbReference type="GO" id="GO:0004930">
    <property type="term" value="F:G protein-coupled receptor activity"/>
    <property type="evidence" value="ECO:0007669"/>
    <property type="project" value="UniProtKB-KW"/>
</dbReference>
<dbReference type="Gene3D" id="1.20.1070.10">
    <property type="entry name" value="Rhodopsin 7-helix transmembrane proteins"/>
    <property type="match status" value="1"/>
</dbReference>
<evidence type="ECO:0000256" key="1">
    <source>
        <dbReference type="ARBA" id="ARBA00004141"/>
    </source>
</evidence>
<dbReference type="EMBL" id="JAIWYP010000008">
    <property type="protein sequence ID" value="KAH3781448.1"/>
    <property type="molecule type" value="Genomic_DNA"/>
</dbReference>
<feature type="transmembrane region" description="Helical" evidence="8">
    <location>
        <begin position="6"/>
        <end position="24"/>
    </location>
</feature>
<organism evidence="10 11">
    <name type="scientific">Dreissena polymorpha</name>
    <name type="common">Zebra mussel</name>
    <name type="synonym">Mytilus polymorpha</name>
    <dbReference type="NCBI Taxonomy" id="45954"/>
    <lineage>
        <taxon>Eukaryota</taxon>
        <taxon>Metazoa</taxon>
        <taxon>Spiralia</taxon>
        <taxon>Lophotrochozoa</taxon>
        <taxon>Mollusca</taxon>
        <taxon>Bivalvia</taxon>
        <taxon>Autobranchia</taxon>
        <taxon>Heteroconchia</taxon>
        <taxon>Euheterodonta</taxon>
        <taxon>Imparidentia</taxon>
        <taxon>Neoheterodontei</taxon>
        <taxon>Myida</taxon>
        <taxon>Dreissenoidea</taxon>
        <taxon>Dreissenidae</taxon>
        <taxon>Dreissena</taxon>
    </lineage>
</organism>
<evidence type="ECO:0000256" key="7">
    <source>
        <dbReference type="ARBA" id="ARBA00023224"/>
    </source>
</evidence>
<keyword evidence="7" id="KW-0807">Transducer</keyword>
<sequence>MAVSNLVPFLIMFACNILIIRILRKVQKQRPTMMHDLYVHRANSFTIKMTMMIVICMAYFLLAMTPFTTFFIVESYLRPGYKEANNYVALARLDLIWTVCYLIGLTNFCVNFFLYTAMNDRFSKEFLAMTRCQPR</sequence>
<reference evidence="10" key="2">
    <citation type="submission" date="2020-11" db="EMBL/GenBank/DDBJ databases">
        <authorList>
            <person name="McCartney M.A."/>
            <person name="Auch B."/>
            <person name="Kono T."/>
            <person name="Mallez S."/>
            <person name="Becker A."/>
            <person name="Gohl D.M."/>
            <person name="Silverstein K.A.T."/>
            <person name="Koren S."/>
            <person name="Bechman K.B."/>
            <person name="Herman A."/>
            <person name="Abrahante J.E."/>
            <person name="Garbe J."/>
        </authorList>
    </citation>
    <scope>NUCLEOTIDE SEQUENCE</scope>
    <source>
        <strain evidence="10">Duluth1</strain>
        <tissue evidence="10">Whole animal</tissue>
    </source>
</reference>
<keyword evidence="6" id="KW-0675">Receptor</keyword>
<reference evidence="10" key="1">
    <citation type="journal article" date="2019" name="bioRxiv">
        <title>The Genome of the Zebra Mussel, Dreissena polymorpha: A Resource for Invasive Species Research.</title>
        <authorList>
            <person name="McCartney M.A."/>
            <person name="Auch B."/>
            <person name="Kono T."/>
            <person name="Mallez S."/>
            <person name="Zhang Y."/>
            <person name="Obille A."/>
            <person name="Becker A."/>
            <person name="Abrahante J.E."/>
            <person name="Garbe J."/>
            <person name="Badalamenti J.P."/>
            <person name="Herman A."/>
            <person name="Mangelson H."/>
            <person name="Liachko I."/>
            <person name="Sullivan S."/>
            <person name="Sone E.D."/>
            <person name="Koren S."/>
            <person name="Silverstein K.A.T."/>
            <person name="Beckman K.B."/>
            <person name="Gohl D.M."/>
        </authorList>
    </citation>
    <scope>NUCLEOTIDE SEQUENCE</scope>
    <source>
        <strain evidence="10">Duluth1</strain>
        <tissue evidence="10">Whole animal</tissue>
    </source>
</reference>
<dbReference type="AlphaFoldDB" id="A0A9D4EKR6"/>
<gene>
    <name evidence="10" type="ORF">DPMN_159277</name>
</gene>
<evidence type="ECO:0000313" key="11">
    <source>
        <dbReference type="Proteomes" id="UP000828390"/>
    </source>
</evidence>
<evidence type="ECO:0000256" key="2">
    <source>
        <dbReference type="ARBA" id="ARBA00022692"/>
    </source>
</evidence>
<keyword evidence="11" id="KW-1185">Reference proteome</keyword>
<dbReference type="InterPro" id="IPR017452">
    <property type="entry name" value="GPCR_Rhodpsn_7TM"/>
</dbReference>
<dbReference type="SUPFAM" id="SSF81321">
    <property type="entry name" value="Family A G protein-coupled receptor-like"/>
    <property type="match status" value="1"/>
</dbReference>
<feature type="transmembrane region" description="Helical" evidence="8">
    <location>
        <begin position="45"/>
        <end position="73"/>
    </location>
</feature>
<evidence type="ECO:0000256" key="3">
    <source>
        <dbReference type="ARBA" id="ARBA00022989"/>
    </source>
</evidence>
<feature type="transmembrane region" description="Helical" evidence="8">
    <location>
        <begin position="95"/>
        <end position="115"/>
    </location>
</feature>
<evidence type="ECO:0000256" key="5">
    <source>
        <dbReference type="ARBA" id="ARBA00023136"/>
    </source>
</evidence>
<proteinExistence type="predicted"/>
<dbReference type="PROSITE" id="PS50262">
    <property type="entry name" value="G_PROTEIN_RECEP_F1_2"/>
    <property type="match status" value="1"/>
</dbReference>